<organism evidence="1 2">
    <name type="scientific">Ceratitis capitata</name>
    <name type="common">Mediterranean fruit fly</name>
    <name type="synonym">Tephritis capitata</name>
    <dbReference type="NCBI Taxonomy" id="7213"/>
    <lineage>
        <taxon>Eukaryota</taxon>
        <taxon>Metazoa</taxon>
        <taxon>Ecdysozoa</taxon>
        <taxon>Arthropoda</taxon>
        <taxon>Hexapoda</taxon>
        <taxon>Insecta</taxon>
        <taxon>Pterygota</taxon>
        <taxon>Neoptera</taxon>
        <taxon>Endopterygota</taxon>
        <taxon>Diptera</taxon>
        <taxon>Brachycera</taxon>
        <taxon>Muscomorpha</taxon>
        <taxon>Tephritoidea</taxon>
        <taxon>Tephritidae</taxon>
        <taxon>Ceratitis</taxon>
        <taxon>Ceratitis</taxon>
    </lineage>
</organism>
<evidence type="ECO:0000313" key="1">
    <source>
        <dbReference type="EMBL" id="CAD7000259.1"/>
    </source>
</evidence>
<feature type="non-terminal residue" evidence="1">
    <location>
        <position position="1"/>
    </location>
</feature>
<name>A0A811UMH0_CERCA</name>
<dbReference type="Proteomes" id="UP000606786">
    <property type="component" value="Unassembled WGS sequence"/>
</dbReference>
<accession>A0A811UMH0</accession>
<gene>
    <name evidence="1" type="ORF">CCAP1982_LOCUS8749</name>
</gene>
<protein>
    <submittedName>
        <fullName evidence="1">(Mediterranean fruit fly) hypothetical protein</fullName>
    </submittedName>
</protein>
<reference evidence="1" key="1">
    <citation type="submission" date="2020-11" db="EMBL/GenBank/DDBJ databases">
        <authorList>
            <person name="Whitehead M."/>
        </authorList>
    </citation>
    <scope>NUCLEOTIDE SEQUENCE</scope>
    <source>
        <strain evidence="1">EGII</strain>
    </source>
</reference>
<sequence>FNLAHCTVVPETACSAETLSANFCLFACPSWVGVLCGTFGDSTLVINDLELRARDTHLNDIYRLRCYCKDKNINKMNFCYFRLHPHCTERSSRRVSETYCLDKIMCSIKESAWTLMQVAS</sequence>
<comment type="caution">
    <text evidence="1">The sequence shown here is derived from an EMBL/GenBank/DDBJ whole genome shotgun (WGS) entry which is preliminary data.</text>
</comment>
<keyword evidence="2" id="KW-1185">Reference proteome</keyword>
<proteinExistence type="predicted"/>
<dbReference type="EMBL" id="CAJHJT010000012">
    <property type="protein sequence ID" value="CAD7000259.1"/>
    <property type="molecule type" value="Genomic_DNA"/>
</dbReference>
<dbReference type="AlphaFoldDB" id="A0A811UMH0"/>
<evidence type="ECO:0000313" key="2">
    <source>
        <dbReference type="Proteomes" id="UP000606786"/>
    </source>
</evidence>